<keyword evidence="6" id="KW-0999">Mitochondrion inner membrane</keyword>
<evidence type="ECO:0000256" key="5">
    <source>
        <dbReference type="ARBA" id="ARBA00023136"/>
    </source>
</evidence>
<dbReference type="GO" id="GO:0005743">
    <property type="term" value="C:mitochondrial inner membrane"/>
    <property type="evidence" value="ECO:0007669"/>
    <property type="project" value="UniProtKB-SubCell"/>
</dbReference>
<comment type="caution">
    <text evidence="6">Lacks conserved residue(s) required for the propagation of feature annotation.</text>
</comment>
<evidence type="ECO:0000313" key="7">
    <source>
        <dbReference type="EMBL" id="CAD7242880.1"/>
    </source>
</evidence>
<protein>
    <recommendedName>
        <fullName evidence="6">SURF1-like protein</fullName>
    </recommendedName>
</protein>
<accession>A0A7R8X4Y6</accession>
<organism evidence="7">
    <name type="scientific">Darwinula stevensoni</name>
    <dbReference type="NCBI Taxonomy" id="69355"/>
    <lineage>
        <taxon>Eukaryota</taxon>
        <taxon>Metazoa</taxon>
        <taxon>Ecdysozoa</taxon>
        <taxon>Arthropoda</taxon>
        <taxon>Crustacea</taxon>
        <taxon>Oligostraca</taxon>
        <taxon>Ostracoda</taxon>
        <taxon>Podocopa</taxon>
        <taxon>Podocopida</taxon>
        <taxon>Darwinulocopina</taxon>
        <taxon>Darwinuloidea</taxon>
        <taxon>Darwinulidae</taxon>
        <taxon>Darwinula</taxon>
    </lineage>
</organism>
<dbReference type="PANTHER" id="PTHR23427">
    <property type="entry name" value="SURFEIT LOCUS PROTEIN"/>
    <property type="match status" value="1"/>
</dbReference>
<evidence type="ECO:0000313" key="8">
    <source>
        <dbReference type="Proteomes" id="UP000677054"/>
    </source>
</evidence>
<evidence type="ECO:0000256" key="2">
    <source>
        <dbReference type="ARBA" id="ARBA00007165"/>
    </source>
</evidence>
<comment type="similarity">
    <text evidence="2 6">Belongs to the SURF1 family.</text>
</comment>
<reference evidence="7" key="1">
    <citation type="submission" date="2020-11" db="EMBL/GenBank/DDBJ databases">
        <authorList>
            <person name="Tran Van P."/>
        </authorList>
    </citation>
    <scope>NUCLEOTIDE SEQUENCE</scope>
</reference>
<evidence type="ECO:0000256" key="1">
    <source>
        <dbReference type="ARBA" id="ARBA00004370"/>
    </source>
</evidence>
<keyword evidence="5 6" id="KW-0472">Membrane</keyword>
<dbReference type="Proteomes" id="UP000677054">
    <property type="component" value="Unassembled WGS sequence"/>
</dbReference>
<keyword evidence="8" id="KW-1185">Reference proteome</keyword>
<dbReference type="PROSITE" id="PS50895">
    <property type="entry name" value="SURF1"/>
    <property type="match status" value="1"/>
</dbReference>
<gene>
    <name evidence="7" type="ORF">DSTB1V02_LOCUS2821</name>
</gene>
<dbReference type="CDD" id="cd06662">
    <property type="entry name" value="SURF1"/>
    <property type="match status" value="1"/>
</dbReference>
<evidence type="ECO:0000256" key="4">
    <source>
        <dbReference type="ARBA" id="ARBA00022989"/>
    </source>
</evidence>
<keyword evidence="3 6" id="KW-0812">Transmembrane</keyword>
<comment type="function">
    <text evidence="6">Probably involved in the biogenesis of the COX complex.</text>
</comment>
<dbReference type="OrthoDB" id="10040024at2759"/>
<name>A0A7R8X4Y6_9CRUS</name>
<keyword evidence="6" id="KW-0496">Mitochondrion</keyword>
<evidence type="ECO:0000256" key="6">
    <source>
        <dbReference type="RuleBase" id="RU363076"/>
    </source>
</evidence>
<dbReference type="GO" id="GO:0033617">
    <property type="term" value="P:mitochondrial respiratory chain complex IV assembly"/>
    <property type="evidence" value="ECO:0007669"/>
    <property type="project" value="TreeGrafter"/>
</dbReference>
<feature type="transmembrane region" description="Helical" evidence="6">
    <location>
        <begin position="62"/>
        <end position="82"/>
    </location>
</feature>
<proteinExistence type="inferred from homology"/>
<comment type="subcellular location">
    <subcellularLocation>
        <location evidence="1">Membrane</location>
    </subcellularLocation>
    <subcellularLocation>
        <location evidence="6">Mitochondrion inner membrane</location>
        <topology evidence="6">Multi-pass membrane protein</topology>
    </subcellularLocation>
</comment>
<sequence>MMSRSISCYHVVAVMRPVQSMSCSKMRFMLLQSRKSLDMVFRRSSADARVQPPMGGPPPRRIGAYGFALLSVPILTFCLGTWQVKRRAWKLRLIEELGRKTHLQPIELPLEYILALNVNSDPMMMRDMEYRPVRVQGHFLHDQEMYIQPKSLIKKGAVSSGGGIVSSPQTIGGALVITPFRLSDGQGTILVNRGWVPRKLISPGSRQKGQVEGEVEITGIFRITDPRPPFAPHDNPDSKFFHRRDVEQMAALRGTLPIWVDADDRSTVEGGPIGGQTLVSIRNEHFSYIITWYVRNGEKLPISPIYTYPRIEMASPVPTMDSVDDEVLLTTHASPEPTKASFSMGAAEDWQLPLKYRRRPLDDYEIEYINKGGPPEL</sequence>
<evidence type="ECO:0000256" key="3">
    <source>
        <dbReference type="ARBA" id="ARBA00022692"/>
    </source>
</evidence>
<dbReference type="InterPro" id="IPR045214">
    <property type="entry name" value="Surf1/Surf4"/>
</dbReference>
<dbReference type="AlphaFoldDB" id="A0A7R8X4Y6"/>
<dbReference type="Pfam" id="PF02104">
    <property type="entry name" value="SURF1"/>
    <property type="match status" value="1"/>
</dbReference>
<dbReference type="InterPro" id="IPR002994">
    <property type="entry name" value="Surf1/Shy1"/>
</dbReference>
<dbReference type="EMBL" id="LR899847">
    <property type="protein sequence ID" value="CAD7242880.1"/>
    <property type="molecule type" value="Genomic_DNA"/>
</dbReference>
<dbReference type="EMBL" id="CAJPEV010000330">
    <property type="protein sequence ID" value="CAG0884084.1"/>
    <property type="molecule type" value="Genomic_DNA"/>
</dbReference>
<keyword evidence="4 6" id="KW-1133">Transmembrane helix</keyword>
<dbReference type="PANTHER" id="PTHR23427:SF2">
    <property type="entry name" value="SURFEIT LOCUS PROTEIN 1"/>
    <property type="match status" value="1"/>
</dbReference>